<gene>
    <name evidence="2" type="ORF">GCM10023209_22050</name>
</gene>
<organism evidence="2 3">
    <name type="scientific">[Roseibacterium] beibuensis</name>
    <dbReference type="NCBI Taxonomy" id="1193142"/>
    <lineage>
        <taxon>Bacteria</taxon>
        <taxon>Pseudomonadati</taxon>
        <taxon>Pseudomonadota</taxon>
        <taxon>Alphaproteobacteria</taxon>
        <taxon>Rhodobacterales</taxon>
        <taxon>Roseobacteraceae</taxon>
        <taxon>Roseicyclus</taxon>
    </lineage>
</organism>
<keyword evidence="3" id="KW-1185">Reference proteome</keyword>
<proteinExistence type="predicted"/>
<comment type="caution">
    <text evidence="2">The sequence shown here is derived from an EMBL/GenBank/DDBJ whole genome shotgun (WGS) entry which is preliminary data.</text>
</comment>
<reference evidence="3" key="1">
    <citation type="journal article" date="2019" name="Int. J. Syst. Evol. Microbiol.">
        <title>The Global Catalogue of Microorganisms (GCM) 10K type strain sequencing project: providing services to taxonomists for standard genome sequencing and annotation.</title>
        <authorList>
            <consortium name="The Broad Institute Genomics Platform"/>
            <consortium name="The Broad Institute Genome Sequencing Center for Infectious Disease"/>
            <person name="Wu L."/>
            <person name="Ma J."/>
        </authorList>
    </citation>
    <scope>NUCLEOTIDE SEQUENCE [LARGE SCALE GENOMIC DNA]</scope>
    <source>
        <strain evidence="3">JCM 18015</strain>
    </source>
</reference>
<evidence type="ECO:0000313" key="3">
    <source>
        <dbReference type="Proteomes" id="UP001499910"/>
    </source>
</evidence>
<dbReference type="Proteomes" id="UP001499910">
    <property type="component" value="Unassembled WGS sequence"/>
</dbReference>
<accession>A0ABP9LAS3</accession>
<feature type="compositionally biased region" description="Basic and acidic residues" evidence="1">
    <location>
        <begin position="25"/>
        <end position="44"/>
    </location>
</feature>
<dbReference type="RefSeq" id="WP_259553929.1">
    <property type="nucleotide sequence ID" value="NZ_BAABHW010000002.1"/>
</dbReference>
<evidence type="ECO:0000313" key="2">
    <source>
        <dbReference type="EMBL" id="GAA5074696.1"/>
    </source>
</evidence>
<evidence type="ECO:0000256" key="1">
    <source>
        <dbReference type="SAM" id="MobiDB-lite"/>
    </source>
</evidence>
<protein>
    <submittedName>
        <fullName evidence="2">Uncharacterized protein</fullName>
    </submittedName>
</protein>
<feature type="region of interest" description="Disordered" evidence="1">
    <location>
        <begin position="12"/>
        <end position="52"/>
    </location>
</feature>
<name>A0ABP9LAS3_9RHOB</name>
<sequence>MLSIFASSLMTAARQKDWDAPDQSRLPDRRTRKERRRDQADTRRWLRNTGIK</sequence>
<dbReference type="EMBL" id="BAABHW010000002">
    <property type="protein sequence ID" value="GAA5074696.1"/>
    <property type="molecule type" value="Genomic_DNA"/>
</dbReference>